<keyword evidence="2" id="KW-0812">Transmembrane</keyword>
<sequence>MTLSRRLKLTVFFCFLLTLVIGLTLTEAHKYQQKIYHQLEHSMTIQLNIDSLRSQLWMYHESMDQNALTALQKHQNRLATTLSNNIDWSLQQRSILQNISHLNADISVLINDQSQPHSRLNDDARLLKSQFSQLIESMTQEMSRLHNTTIKQARNMQQMLLIFNGMVLCVLAVLVTVWSFISLKRFKRGFLIFSREMEEVAEGNLSRKTAHHVDDEFAILIQRFNHMKQSLNNITIKKQELKREVKRQTQELINQQHKLTFLAEHDELTGSLNRRAFIKQIDRAISRNLRTQDCAALLFIDLDKFKAINDNHGHKMGDCVIRTIANRLNLAVRNTDIVGRLGGDEFVIWLDIIKDRVDIEAKVSDILHAIKQPILINGYHFQVGASIGISQFPTDGNDSANLIMAADTAMYLVKEDPTIEFLHFRQRYLQPPCNAL</sequence>
<dbReference type="InterPro" id="IPR000160">
    <property type="entry name" value="GGDEF_dom"/>
</dbReference>
<feature type="transmembrane region" description="Helical" evidence="2">
    <location>
        <begin position="159"/>
        <end position="181"/>
    </location>
</feature>
<dbReference type="InterPro" id="IPR052163">
    <property type="entry name" value="DGC-Regulatory_Protein"/>
</dbReference>
<dbReference type="CDD" id="cd01949">
    <property type="entry name" value="GGDEF"/>
    <property type="match status" value="1"/>
</dbReference>
<dbReference type="InterPro" id="IPR029787">
    <property type="entry name" value="Nucleotide_cyclase"/>
</dbReference>
<keyword evidence="2" id="KW-0472">Membrane</keyword>
<gene>
    <name evidence="5" type="ORF">G3R48_06390</name>
</gene>
<feature type="domain" description="HAMP" evidence="3">
    <location>
        <begin position="184"/>
        <end position="236"/>
    </location>
</feature>
<name>A0ABS5I0R8_9GAMM</name>
<evidence type="ECO:0000256" key="2">
    <source>
        <dbReference type="SAM" id="Phobius"/>
    </source>
</evidence>
<keyword evidence="2" id="KW-1133">Transmembrane helix</keyword>
<dbReference type="SMART" id="SM00304">
    <property type="entry name" value="HAMP"/>
    <property type="match status" value="1"/>
</dbReference>
<comment type="caution">
    <text evidence="5">The sequence shown here is derived from an EMBL/GenBank/DDBJ whole genome shotgun (WGS) entry which is preliminary data.</text>
</comment>
<dbReference type="Pfam" id="PF00672">
    <property type="entry name" value="HAMP"/>
    <property type="match status" value="1"/>
</dbReference>
<dbReference type="InterPro" id="IPR043128">
    <property type="entry name" value="Rev_trsase/Diguanyl_cyclase"/>
</dbReference>
<evidence type="ECO:0000313" key="6">
    <source>
        <dbReference type="Proteomes" id="UP000811844"/>
    </source>
</evidence>
<evidence type="ECO:0000313" key="5">
    <source>
        <dbReference type="EMBL" id="MBR9727613.1"/>
    </source>
</evidence>
<dbReference type="SMART" id="SM00267">
    <property type="entry name" value="GGDEF"/>
    <property type="match status" value="1"/>
</dbReference>
<organism evidence="5 6">
    <name type="scientific">Shewanella intestini</name>
    <dbReference type="NCBI Taxonomy" id="2017544"/>
    <lineage>
        <taxon>Bacteria</taxon>
        <taxon>Pseudomonadati</taxon>
        <taxon>Pseudomonadota</taxon>
        <taxon>Gammaproteobacteria</taxon>
        <taxon>Alteromonadales</taxon>
        <taxon>Shewanellaceae</taxon>
        <taxon>Shewanella</taxon>
    </lineage>
</organism>
<dbReference type="InterPro" id="IPR003660">
    <property type="entry name" value="HAMP_dom"/>
</dbReference>
<evidence type="ECO:0000259" key="3">
    <source>
        <dbReference type="PROSITE" id="PS50885"/>
    </source>
</evidence>
<protein>
    <submittedName>
        <fullName evidence="5">Diguanylate cyclase</fullName>
    </submittedName>
</protein>
<dbReference type="Pfam" id="PF00990">
    <property type="entry name" value="GGDEF"/>
    <property type="match status" value="1"/>
</dbReference>
<dbReference type="PANTHER" id="PTHR46663">
    <property type="entry name" value="DIGUANYLATE CYCLASE DGCT-RELATED"/>
    <property type="match status" value="1"/>
</dbReference>
<evidence type="ECO:0000259" key="4">
    <source>
        <dbReference type="PROSITE" id="PS50887"/>
    </source>
</evidence>
<dbReference type="SUPFAM" id="SSF55073">
    <property type="entry name" value="Nucleotide cyclase"/>
    <property type="match status" value="1"/>
</dbReference>
<dbReference type="PROSITE" id="PS50885">
    <property type="entry name" value="HAMP"/>
    <property type="match status" value="1"/>
</dbReference>
<dbReference type="PANTHER" id="PTHR46663:SF3">
    <property type="entry name" value="SLL0267 PROTEIN"/>
    <property type="match status" value="1"/>
</dbReference>
<dbReference type="Proteomes" id="UP000811844">
    <property type="component" value="Unassembled WGS sequence"/>
</dbReference>
<proteinExistence type="predicted"/>
<feature type="domain" description="GGDEF" evidence="4">
    <location>
        <begin position="293"/>
        <end position="426"/>
    </location>
</feature>
<evidence type="ECO:0000256" key="1">
    <source>
        <dbReference type="SAM" id="Coils"/>
    </source>
</evidence>
<dbReference type="Gene3D" id="6.10.340.10">
    <property type="match status" value="1"/>
</dbReference>
<dbReference type="EMBL" id="JAAIKR010000004">
    <property type="protein sequence ID" value="MBR9727613.1"/>
    <property type="molecule type" value="Genomic_DNA"/>
</dbReference>
<dbReference type="PROSITE" id="PS50887">
    <property type="entry name" value="GGDEF"/>
    <property type="match status" value="1"/>
</dbReference>
<keyword evidence="6" id="KW-1185">Reference proteome</keyword>
<reference evidence="5 6" key="1">
    <citation type="submission" date="2020-02" db="EMBL/GenBank/DDBJ databases">
        <title>Shewanella WXL01 sp. nov., a marine bacterium isolated from green algae in Luhuitou Fringing Reef (Northern South China Sea).</title>
        <authorList>
            <person name="Wang X."/>
        </authorList>
    </citation>
    <scope>NUCLEOTIDE SEQUENCE [LARGE SCALE GENOMIC DNA]</scope>
    <source>
        <strain evidence="5 6">MCCC 1A01895</strain>
    </source>
</reference>
<feature type="coiled-coil region" evidence="1">
    <location>
        <begin position="224"/>
        <end position="258"/>
    </location>
</feature>
<accession>A0ABS5I0R8</accession>
<dbReference type="NCBIfam" id="TIGR00254">
    <property type="entry name" value="GGDEF"/>
    <property type="match status" value="1"/>
</dbReference>
<keyword evidence="1" id="KW-0175">Coiled coil</keyword>
<dbReference type="RefSeq" id="WP_153661790.1">
    <property type="nucleotide sequence ID" value="NZ_JAAIKR010000004.1"/>
</dbReference>
<dbReference type="Gene3D" id="3.30.70.270">
    <property type="match status" value="1"/>
</dbReference>
<dbReference type="SUPFAM" id="SSF158472">
    <property type="entry name" value="HAMP domain-like"/>
    <property type="match status" value="1"/>
</dbReference>
<dbReference type="CDD" id="cd06225">
    <property type="entry name" value="HAMP"/>
    <property type="match status" value="1"/>
</dbReference>